<dbReference type="InterPro" id="IPR005119">
    <property type="entry name" value="LysR_subst-bd"/>
</dbReference>
<keyword evidence="2" id="KW-0805">Transcription regulation</keyword>
<sequence>MIEMLEGRFFKTFVTVLQERSFSRAADKLGYVQSTVTAHIRLLEQACGKKLFNRLARGVEPTEAGEEMAKFAHQFVHLGASLEEAMNRLDDPRGTVRLQALESFCVTRLPRFFGMFFTRYPHIKLHLETGFFREVLDGVANHRADLGIVSQHPHRDDLDFYPLQEERLLVVASPDIVRVYEQEGWEGLREARVIGFGSRCVYQTCADELLSAQGLKGNDVLEFASLEMIKQTVRSGLGIALLPEIGVKAEVEAGGLGILPTEPVLLTHGLVARSGRELTSASGRLRDSLTGYFGGSGEG</sequence>
<organism evidence="6 7">
    <name type="scientific">Paenibacillus hemerocallicola</name>
    <dbReference type="NCBI Taxonomy" id="1172614"/>
    <lineage>
        <taxon>Bacteria</taxon>
        <taxon>Bacillati</taxon>
        <taxon>Bacillota</taxon>
        <taxon>Bacilli</taxon>
        <taxon>Bacillales</taxon>
        <taxon>Paenibacillaceae</taxon>
        <taxon>Paenibacillus</taxon>
    </lineage>
</organism>
<dbReference type="Gene3D" id="3.40.190.10">
    <property type="entry name" value="Periplasmic binding protein-like II"/>
    <property type="match status" value="2"/>
</dbReference>
<protein>
    <submittedName>
        <fullName evidence="6">LysR family transcriptional regulator</fullName>
    </submittedName>
</protein>
<evidence type="ECO:0000256" key="3">
    <source>
        <dbReference type="ARBA" id="ARBA00023125"/>
    </source>
</evidence>
<evidence type="ECO:0000259" key="5">
    <source>
        <dbReference type="PROSITE" id="PS50931"/>
    </source>
</evidence>
<dbReference type="AlphaFoldDB" id="A0A5C4SZK1"/>
<dbReference type="InterPro" id="IPR036388">
    <property type="entry name" value="WH-like_DNA-bd_sf"/>
</dbReference>
<comment type="similarity">
    <text evidence="1">Belongs to the LysR transcriptional regulatory family.</text>
</comment>
<dbReference type="RefSeq" id="WP_139606204.1">
    <property type="nucleotide sequence ID" value="NZ_VDCQ01000062.1"/>
</dbReference>
<keyword evidence="4" id="KW-0804">Transcription</keyword>
<feature type="domain" description="HTH lysR-type" evidence="5">
    <location>
        <begin position="10"/>
        <end position="62"/>
    </location>
</feature>
<dbReference type="SUPFAM" id="SSF46785">
    <property type="entry name" value="Winged helix' DNA-binding domain"/>
    <property type="match status" value="1"/>
</dbReference>
<dbReference type="Pfam" id="PF03466">
    <property type="entry name" value="LysR_substrate"/>
    <property type="match status" value="1"/>
</dbReference>
<evidence type="ECO:0000256" key="2">
    <source>
        <dbReference type="ARBA" id="ARBA00023015"/>
    </source>
</evidence>
<dbReference type="Pfam" id="PF00126">
    <property type="entry name" value="HTH_1"/>
    <property type="match status" value="1"/>
</dbReference>
<dbReference type="CDD" id="cd05466">
    <property type="entry name" value="PBP2_LTTR_substrate"/>
    <property type="match status" value="1"/>
</dbReference>
<dbReference type="OrthoDB" id="8479357at2"/>
<keyword evidence="7" id="KW-1185">Reference proteome</keyword>
<reference evidence="6 7" key="1">
    <citation type="submission" date="2019-05" db="EMBL/GenBank/DDBJ databases">
        <title>We sequenced the genome of Paenibacillus hemerocallicola KCTC 33185 for further insight into its adaptation and study the phylogeny of Paenibacillus.</title>
        <authorList>
            <person name="Narsing Rao M.P."/>
        </authorList>
    </citation>
    <scope>NUCLEOTIDE SEQUENCE [LARGE SCALE GENOMIC DNA]</scope>
    <source>
        <strain evidence="6 7">KCTC 33185</strain>
    </source>
</reference>
<evidence type="ECO:0000256" key="4">
    <source>
        <dbReference type="ARBA" id="ARBA00023163"/>
    </source>
</evidence>
<dbReference type="InterPro" id="IPR000847">
    <property type="entry name" value="LysR_HTH_N"/>
</dbReference>
<dbReference type="SUPFAM" id="SSF53850">
    <property type="entry name" value="Periplasmic binding protein-like II"/>
    <property type="match status" value="1"/>
</dbReference>
<comment type="caution">
    <text evidence="6">The sequence shown here is derived from an EMBL/GenBank/DDBJ whole genome shotgun (WGS) entry which is preliminary data.</text>
</comment>
<keyword evidence="3" id="KW-0238">DNA-binding</keyword>
<proteinExistence type="inferred from homology"/>
<dbReference type="GO" id="GO:0003700">
    <property type="term" value="F:DNA-binding transcription factor activity"/>
    <property type="evidence" value="ECO:0007669"/>
    <property type="project" value="InterPro"/>
</dbReference>
<dbReference type="Gene3D" id="1.10.10.10">
    <property type="entry name" value="Winged helix-like DNA-binding domain superfamily/Winged helix DNA-binding domain"/>
    <property type="match status" value="1"/>
</dbReference>
<name>A0A5C4SZK1_9BACL</name>
<gene>
    <name evidence="6" type="ORF">FE784_31300</name>
</gene>
<dbReference type="PROSITE" id="PS50931">
    <property type="entry name" value="HTH_LYSR"/>
    <property type="match status" value="1"/>
</dbReference>
<evidence type="ECO:0000313" key="6">
    <source>
        <dbReference type="EMBL" id="TNJ62278.1"/>
    </source>
</evidence>
<dbReference type="InterPro" id="IPR036390">
    <property type="entry name" value="WH_DNA-bd_sf"/>
</dbReference>
<dbReference type="GO" id="GO:0000976">
    <property type="term" value="F:transcription cis-regulatory region binding"/>
    <property type="evidence" value="ECO:0007669"/>
    <property type="project" value="TreeGrafter"/>
</dbReference>
<evidence type="ECO:0000313" key="7">
    <source>
        <dbReference type="Proteomes" id="UP000307943"/>
    </source>
</evidence>
<dbReference type="PANTHER" id="PTHR30126:SF40">
    <property type="entry name" value="HTH-TYPE TRANSCRIPTIONAL REGULATOR GLTR"/>
    <property type="match status" value="1"/>
</dbReference>
<evidence type="ECO:0000256" key="1">
    <source>
        <dbReference type="ARBA" id="ARBA00009437"/>
    </source>
</evidence>
<dbReference type="EMBL" id="VDCQ01000062">
    <property type="protein sequence ID" value="TNJ62278.1"/>
    <property type="molecule type" value="Genomic_DNA"/>
</dbReference>
<dbReference type="PANTHER" id="PTHR30126">
    <property type="entry name" value="HTH-TYPE TRANSCRIPTIONAL REGULATOR"/>
    <property type="match status" value="1"/>
</dbReference>
<dbReference type="Proteomes" id="UP000307943">
    <property type="component" value="Unassembled WGS sequence"/>
</dbReference>
<accession>A0A5C4SZK1</accession>